<dbReference type="RefSeq" id="WP_196414258.1">
    <property type="nucleotide sequence ID" value="NZ_JADQTO010000005.1"/>
</dbReference>
<dbReference type="Pfam" id="PF14417">
    <property type="entry name" value="MEDS"/>
    <property type="match status" value="1"/>
</dbReference>
<dbReference type="AlphaFoldDB" id="A0A931CAE3"/>
<dbReference type="CDD" id="cd07043">
    <property type="entry name" value="STAS_anti-anti-sigma_factors"/>
    <property type="match status" value="1"/>
</dbReference>
<sequence>MIDRLRLGDHACVVVDDDAIRLRYLATYVAAGLCDNHRVLYFGPGVERLSADLAALGLDTLAARERGQLRMATPEDSYLASGSFDPAVTIAGWRSETESALAAGYRGMRAIGDMSWAARPVPGAELLPWYEAQVNRVFAGGDAMAICLYDRRLFTDTALQRICWSHPATVDHETGTDAEPALRAIRTTHPPGIRLEGDADLSNRHALRAVMEHLVEDTPASVGSLTVDVSRLRFADAAAMRILMRTATTEAHRLRVVGCSPALRRLLTFNGADAVTGLTVEPAA</sequence>
<dbReference type="EMBL" id="JADQTO010000005">
    <property type="protein sequence ID" value="MBG0562488.1"/>
    <property type="molecule type" value="Genomic_DNA"/>
</dbReference>
<dbReference type="Pfam" id="PF13466">
    <property type="entry name" value="STAS_2"/>
    <property type="match status" value="1"/>
</dbReference>
<dbReference type="InterPro" id="IPR025847">
    <property type="entry name" value="MEDS_domain"/>
</dbReference>
<dbReference type="InterPro" id="IPR058548">
    <property type="entry name" value="MlaB-like_STAS"/>
</dbReference>
<keyword evidence="3" id="KW-1185">Reference proteome</keyword>
<comment type="caution">
    <text evidence="2">The sequence shown here is derived from an EMBL/GenBank/DDBJ whole genome shotgun (WGS) entry which is preliminary data.</text>
</comment>
<dbReference type="InterPro" id="IPR036513">
    <property type="entry name" value="STAS_dom_sf"/>
</dbReference>
<evidence type="ECO:0000313" key="2">
    <source>
        <dbReference type="EMBL" id="MBG0562488.1"/>
    </source>
</evidence>
<evidence type="ECO:0000313" key="3">
    <source>
        <dbReference type="Proteomes" id="UP000598146"/>
    </source>
</evidence>
<protein>
    <submittedName>
        <fullName evidence="2">MEDS domain-containing protein</fullName>
    </submittedName>
</protein>
<dbReference type="SUPFAM" id="SSF52091">
    <property type="entry name" value="SpoIIaa-like"/>
    <property type="match status" value="1"/>
</dbReference>
<accession>A0A931CAE3</accession>
<dbReference type="PROSITE" id="PS50801">
    <property type="entry name" value="STAS"/>
    <property type="match status" value="1"/>
</dbReference>
<reference evidence="2" key="1">
    <citation type="submission" date="2020-11" db="EMBL/GenBank/DDBJ databases">
        <title>Isolation and identification of active actinomycetes.</title>
        <authorList>
            <person name="Sun X."/>
        </authorList>
    </citation>
    <scope>NUCLEOTIDE SEQUENCE</scope>
    <source>
        <strain evidence="2">NEAU-A11</strain>
    </source>
</reference>
<evidence type="ECO:0000259" key="1">
    <source>
        <dbReference type="PROSITE" id="PS50801"/>
    </source>
</evidence>
<dbReference type="Proteomes" id="UP000598146">
    <property type="component" value="Unassembled WGS sequence"/>
</dbReference>
<name>A0A931CAE3_9ACTN</name>
<organism evidence="2 3">
    <name type="scientific">Actinoplanes aureus</name>
    <dbReference type="NCBI Taxonomy" id="2792083"/>
    <lineage>
        <taxon>Bacteria</taxon>
        <taxon>Bacillati</taxon>
        <taxon>Actinomycetota</taxon>
        <taxon>Actinomycetes</taxon>
        <taxon>Micromonosporales</taxon>
        <taxon>Micromonosporaceae</taxon>
        <taxon>Actinoplanes</taxon>
    </lineage>
</organism>
<dbReference type="InterPro" id="IPR002645">
    <property type="entry name" value="STAS_dom"/>
</dbReference>
<gene>
    <name evidence="2" type="ORF">I4J89_13570</name>
</gene>
<proteinExistence type="predicted"/>
<feature type="domain" description="STAS" evidence="1">
    <location>
        <begin position="193"/>
        <end position="284"/>
    </location>
</feature>
<dbReference type="Gene3D" id="3.30.750.24">
    <property type="entry name" value="STAS domain"/>
    <property type="match status" value="1"/>
</dbReference>